<dbReference type="InterPro" id="IPR051159">
    <property type="entry name" value="Hexapeptide_acetyltransf"/>
</dbReference>
<dbReference type="InterPro" id="IPR011004">
    <property type="entry name" value="Trimer_LpxA-like_sf"/>
</dbReference>
<dbReference type="CDD" id="cd04647">
    <property type="entry name" value="LbH_MAT_like"/>
    <property type="match status" value="1"/>
</dbReference>
<dbReference type="AlphaFoldDB" id="A0A917DTQ4"/>
<dbReference type="Proteomes" id="UP000612349">
    <property type="component" value="Unassembled WGS sequence"/>
</dbReference>
<evidence type="ECO:0000256" key="2">
    <source>
        <dbReference type="ARBA" id="ARBA00022679"/>
    </source>
</evidence>
<evidence type="ECO:0000313" key="5">
    <source>
        <dbReference type="EMBL" id="GGD65756.1"/>
    </source>
</evidence>
<sequence length="211" mass="22776">MSHAMKSPEQRHPDMSHDWRQIPLPANIVCSENCFLQSAQIFGQFHSTRSPGLTMGTGSGIYSQSQLVVGERGAIRLGDYACINSATLQCEAEITIGAHCLIAWGVVIADCVPDPAIWSGRWFAKPRHRGRPTIPAPADARPVVLCDNVWVGFGSVIMPGVTIGEGAIIGCRTVIDTDVPPYTLVAGSPARMIRALDRDESRKLHSSDCIA</sequence>
<dbReference type="PANTHER" id="PTHR23416">
    <property type="entry name" value="SIALIC ACID SYNTHASE-RELATED"/>
    <property type="match status" value="1"/>
</dbReference>
<dbReference type="Pfam" id="PF00132">
    <property type="entry name" value="Hexapep"/>
    <property type="match status" value="1"/>
</dbReference>
<reference evidence="5" key="2">
    <citation type="submission" date="2020-09" db="EMBL/GenBank/DDBJ databases">
        <authorList>
            <person name="Sun Q."/>
            <person name="Zhou Y."/>
        </authorList>
    </citation>
    <scope>NUCLEOTIDE SEQUENCE</scope>
    <source>
        <strain evidence="5">CGMCC 1.15360</strain>
    </source>
</reference>
<organism evidence="5 6">
    <name type="scientific">Croceicoccus mobilis</name>
    <dbReference type="NCBI Taxonomy" id="1703339"/>
    <lineage>
        <taxon>Bacteria</taxon>
        <taxon>Pseudomonadati</taxon>
        <taxon>Pseudomonadota</taxon>
        <taxon>Alphaproteobacteria</taxon>
        <taxon>Sphingomonadales</taxon>
        <taxon>Erythrobacteraceae</taxon>
        <taxon>Croceicoccus</taxon>
    </lineage>
</organism>
<comment type="caution">
    <text evidence="5">The sequence shown here is derived from an EMBL/GenBank/DDBJ whole genome shotgun (WGS) entry which is preliminary data.</text>
</comment>
<gene>
    <name evidence="5" type="ORF">GCM10010990_14030</name>
</gene>
<name>A0A917DTQ4_9SPHN</name>
<keyword evidence="2" id="KW-0808">Transferase</keyword>
<evidence type="ECO:0000256" key="1">
    <source>
        <dbReference type="ARBA" id="ARBA00007274"/>
    </source>
</evidence>
<proteinExistence type="inferred from homology"/>
<keyword evidence="3" id="KW-0677">Repeat</keyword>
<evidence type="ECO:0000256" key="3">
    <source>
        <dbReference type="ARBA" id="ARBA00022737"/>
    </source>
</evidence>
<reference evidence="5" key="1">
    <citation type="journal article" date="2014" name="Int. J. Syst. Evol. Microbiol.">
        <title>Complete genome sequence of Corynebacterium casei LMG S-19264T (=DSM 44701T), isolated from a smear-ripened cheese.</title>
        <authorList>
            <consortium name="US DOE Joint Genome Institute (JGI-PGF)"/>
            <person name="Walter F."/>
            <person name="Albersmeier A."/>
            <person name="Kalinowski J."/>
            <person name="Ruckert C."/>
        </authorList>
    </citation>
    <scope>NUCLEOTIDE SEQUENCE</scope>
    <source>
        <strain evidence="5">CGMCC 1.15360</strain>
    </source>
</reference>
<keyword evidence="6" id="KW-1185">Reference proteome</keyword>
<dbReference type="PANTHER" id="PTHR23416:SF23">
    <property type="entry name" value="ACETYLTRANSFERASE C18B11.09C-RELATED"/>
    <property type="match status" value="1"/>
</dbReference>
<dbReference type="SUPFAM" id="SSF51161">
    <property type="entry name" value="Trimeric LpxA-like enzymes"/>
    <property type="match status" value="1"/>
</dbReference>
<evidence type="ECO:0000313" key="6">
    <source>
        <dbReference type="Proteomes" id="UP000612349"/>
    </source>
</evidence>
<keyword evidence="4" id="KW-0012">Acyltransferase</keyword>
<dbReference type="GO" id="GO:0005829">
    <property type="term" value="C:cytosol"/>
    <property type="evidence" value="ECO:0007669"/>
    <property type="project" value="TreeGrafter"/>
</dbReference>
<dbReference type="Gene3D" id="2.160.10.10">
    <property type="entry name" value="Hexapeptide repeat proteins"/>
    <property type="match status" value="1"/>
</dbReference>
<dbReference type="OrthoDB" id="9815592at2"/>
<dbReference type="GO" id="GO:0008374">
    <property type="term" value="F:O-acyltransferase activity"/>
    <property type="evidence" value="ECO:0007669"/>
    <property type="project" value="TreeGrafter"/>
</dbReference>
<comment type="similarity">
    <text evidence="1">Belongs to the transferase hexapeptide repeat family.</text>
</comment>
<dbReference type="EMBL" id="BMIP01000002">
    <property type="protein sequence ID" value="GGD65756.1"/>
    <property type="molecule type" value="Genomic_DNA"/>
</dbReference>
<dbReference type="InterPro" id="IPR001451">
    <property type="entry name" value="Hexapep"/>
</dbReference>
<accession>A0A917DTQ4</accession>
<evidence type="ECO:0000256" key="4">
    <source>
        <dbReference type="ARBA" id="ARBA00023315"/>
    </source>
</evidence>
<protein>
    <submittedName>
        <fullName evidence="5">Acetyltransferase</fullName>
    </submittedName>
</protein>
<dbReference type="PROSITE" id="PS00101">
    <property type="entry name" value="HEXAPEP_TRANSFERASES"/>
    <property type="match status" value="1"/>
</dbReference>
<dbReference type="InterPro" id="IPR018357">
    <property type="entry name" value="Hexapep_transf_CS"/>
</dbReference>